<accession>A0A165BYM1</accession>
<dbReference type="InParanoid" id="A0A165BYM1"/>
<evidence type="ECO:0000313" key="1">
    <source>
        <dbReference type="EMBL" id="KZT01887.1"/>
    </source>
</evidence>
<protein>
    <submittedName>
        <fullName evidence="1">Uncharacterized protein</fullName>
    </submittedName>
</protein>
<organism evidence="1 2">
    <name type="scientific">Laetiporus sulphureus 93-53</name>
    <dbReference type="NCBI Taxonomy" id="1314785"/>
    <lineage>
        <taxon>Eukaryota</taxon>
        <taxon>Fungi</taxon>
        <taxon>Dikarya</taxon>
        <taxon>Basidiomycota</taxon>
        <taxon>Agaricomycotina</taxon>
        <taxon>Agaricomycetes</taxon>
        <taxon>Polyporales</taxon>
        <taxon>Laetiporus</taxon>
    </lineage>
</organism>
<gene>
    <name evidence="1" type="ORF">LAESUDRAFT_717223</name>
</gene>
<dbReference type="AlphaFoldDB" id="A0A165BYM1"/>
<dbReference type="EMBL" id="KV427658">
    <property type="protein sequence ID" value="KZT01887.1"/>
    <property type="molecule type" value="Genomic_DNA"/>
</dbReference>
<keyword evidence="2" id="KW-1185">Reference proteome</keyword>
<evidence type="ECO:0000313" key="2">
    <source>
        <dbReference type="Proteomes" id="UP000076871"/>
    </source>
</evidence>
<sequence>MPMSPEAIVHVMVMASNVALLNMHSAVLACSSHFKPKDIGPSVADAFLSSSAEILQAKVVEKKELSGKTPVQGKTQSTYLVAMAMKFDAECRVKHNTNAVQACQLSSANRILQWHVELIPKVLCSTFHTKKTEQDRV</sequence>
<reference evidence="1 2" key="1">
    <citation type="journal article" date="2016" name="Mol. Biol. Evol.">
        <title>Comparative Genomics of Early-Diverging Mushroom-Forming Fungi Provides Insights into the Origins of Lignocellulose Decay Capabilities.</title>
        <authorList>
            <person name="Nagy L.G."/>
            <person name="Riley R."/>
            <person name="Tritt A."/>
            <person name="Adam C."/>
            <person name="Daum C."/>
            <person name="Floudas D."/>
            <person name="Sun H."/>
            <person name="Yadav J.S."/>
            <person name="Pangilinan J."/>
            <person name="Larsson K.H."/>
            <person name="Matsuura K."/>
            <person name="Barry K."/>
            <person name="Labutti K."/>
            <person name="Kuo R."/>
            <person name="Ohm R.A."/>
            <person name="Bhattacharya S.S."/>
            <person name="Shirouzu T."/>
            <person name="Yoshinaga Y."/>
            <person name="Martin F.M."/>
            <person name="Grigoriev I.V."/>
            <person name="Hibbett D.S."/>
        </authorList>
    </citation>
    <scope>NUCLEOTIDE SEQUENCE [LARGE SCALE GENOMIC DNA]</scope>
    <source>
        <strain evidence="1 2">93-53</strain>
    </source>
</reference>
<name>A0A165BYM1_9APHY</name>
<dbReference type="Proteomes" id="UP000076871">
    <property type="component" value="Unassembled WGS sequence"/>
</dbReference>
<proteinExistence type="predicted"/>
<dbReference type="GeneID" id="63824337"/>
<dbReference type="RefSeq" id="XP_040759627.1">
    <property type="nucleotide sequence ID" value="XM_040907308.1"/>
</dbReference>